<comment type="caution">
    <text evidence="7">The sequence shown here is derived from an EMBL/GenBank/DDBJ whole genome shotgun (WGS) entry which is preliminary data.</text>
</comment>
<dbReference type="InterPro" id="IPR007627">
    <property type="entry name" value="RNA_pol_sigma70_r2"/>
</dbReference>
<evidence type="ECO:0000313" key="7">
    <source>
        <dbReference type="EMBL" id="TGX44424.1"/>
    </source>
</evidence>
<dbReference type="InterPro" id="IPR013249">
    <property type="entry name" value="RNA_pol_sigma70_r4_t2"/>
</dbReference>
<dbReference type="RefSeq" id="WP_135983438.1">
    <property type="nucleotide sequence ID" value="NZ_JAASQM010000002.1"/>
</dbReference>
<dbReference type="EMBL" id="SRXU01000002">
    <property type="protein sequence ID" value="TGX44424.1"/>
    <property type="molecule type" value="Genomic_DNA"/>
</dbReference>
<dbReference type="GO" id="GO:0006352">
    <property type="term" value="P:DNA-templated transcription initiation"/>
    <property type="evidence" value="ECO:0007669"/>
    <property type="project" value="InterPro"/>
</dbReference>
<protein>
    <submittedName>
        <fullName evidence="7">RNA polymerase sigma factor</fullName>
    </submittedName>
</protein>
<dbReference type="InterPro" id="IPR014284">
    <property type="entry name" value="RNA_pol_sigma-70_dom"/>
</dbReference>
<dbReference type="NCBIfam" id="TIGR02937">
    <property type="entry name" value="sigma70-ECF"/>
    <property type="match status" value="1"/>
</dbReference>
<keyword evidence="4" id="KW-0804">Transcription</keyword>
<evidence type="ECO:0000313" key="8">
    <source>
        <dbReference type="Proteomes" id="UP000309848"/>
    </source>
</evidence>
<comment type="similarity">
    <text evidence="1">Belongs to the sigma-70 factor family. ECF subfamily.</text>
</comment>
<dbReference type="Gene3D" id="1.10.10.10">
    <property type="entry name" value="Winged helix-like DNA-binding domain superfamily/Winged helix DNA-binding domain"/>
    <property type="match status" value="1"/>
</dbReference>
<feature type="domain" description="RNA polymerase sigma factor 70 region 4 type 2" evidence="6">
    <location>
        <begin position="111"/>
        <end position="163"/>
    </location>
</feature>
<evidence type="ECO:0000256" key="2">
    <source>
        <dbReference type="ARBA" id="ARBA00023015"/>
    </source>
</evidence>
<dbReference type="InterPro" id="IPR036388">
    <property type="entry name" value="WH-like_DNA-bd_sf"/>
</dbReference>
<name>A0A4S1WMC2_9SPHN</name>
<evidence type="ECO:0000256" key="4">
    <source>
        <dbReference type="ARBA" id="ARBA00023163"/>
    </source>
</evidence>
<feature type="domain" description="RNA polymerase sigma-70 region 2" evidence="5">
    <location>
        <begin position="19"/>
        <end position="78"/>
    </location>
</feature>
<evidence type="ECO:0000259" key="5">
    <source>
        <dbReference type="Pfam" id="PF04542"/>
    </source>
</evidence>
<keyword evidence="2" id="KW-0805">Transcription regulation</keyword>
<organism evidence="7 8">
    <name type="scientific">Sphingomonas naasensis</name>
    <dbReference type="NCBI Taxonomy" id="1344951"/>
    <lineage>
        <taxon>Bacteria</taxon>
        <taxon>Pseudomonadati</taxon>
        <taxon>Pseudomonadota</taxon>
        <taxon>Alphaproteobacteria</taxon>
        <taxon>Sphingomonadales</taxon>
        <taxon>Sphingomonadaceae</taxon>
        <taxon>Sphingomonas</taxon>
    </lineage>
</organism>
<dbReference type="Pfam" id="PF08281">
    <property type="entry name" value="Sigma70_r4_2"/>
    <property type="match status" value="1"/>
</dbReference>
<proteinExistence type="inferred from homology"/>
<evidence type="ECO:0000259" key="6">
    <source>
        <dbReference type="Pfam" id="PF08281"/>
    </source>
</evidence>
<dbReference type="PANTHER" id="PTHR43133:SF63">
    <property type="entry name" value="RNA POLYMERASE SIGMA FACTOR FECI-RELATED"/>
    <property type="match status" value="1"/>
</dbReference>
<dbReference type="InterPro" id="IPR039425">
    <property type="entry name" value="RNA_pol_sigma-70-like"/>
</dbReference>
<keyword evidence="8" id="KW-1185">Reference proteome</keyword>
<dbReference type="GO" id="GO:0016987">
    <property type="term" value="F:sigma factor activity"/>
    <property type="evidence" value="ECO:0007669"/>
    <property type="project" value="UniProtKB-KW"/>
</dbReference>
<dbReference type="Proteomes" id="UP000309848">
    <property type="component" value="Unassembled WGS sequence"/>
</dbReference>
<dbReference type="Gene3D" id="1.10.1740.10">
    <property type="match status" value="1"/>
</dbReference>
<sequence length="189" mass="21523">MDEEGVREWFCREVLPLEGLLLRFIRRNWPVADDAVDIAHDVYERVIGAARSGIPHNPRQYLLTVARNQLINRAKRARIVSFDLVADLETVSIDVDLFETERRLHARDALRRVQAGIDKLSPRIREIVLLRKIEGLDVRETSERLGIGRDAVNHQLAMGMKALADHMLGGAGKIVRRRYAGRRSNGDEA</sequence>
<evidence type="ECO:0000256" key="1">
    <source>
        <dbReference type="ARBA" id="ARBA00010641"/>
    </source>
</evidence>
<dbReference type="SUPFAM" id="SSF88946">
    <property type="entry name" value="Sigma2 domain of RNA polymerase sigma factors"/>
    <property type="match status" value="1"/>
</dbReference>
<dbReference type="SUPFAM" id="SSF88659">
    <property type="entry name" value="Sigma3 and sigma4 domains of RNA polymerase sigma factors"/>
    <property type="match status" value="1"/>
</dbReference>
<keyword evidence="3" id="KW-0731">Sigma factor</keyword>
<dbReference type="Pfam" id="PF04542">
    <property type="entry name" value="Sigma70_r2"/>
    <property type="match status" value="1"/>
</dbReference>
<dbReference type="GO" id="GO:0003677">
    <property type="term" value="F:DNA binding"/>
    <property type="evidence" value="ECO:0007669"/>
    <property type="project" value="InterPro"/>
</dbReference>
<dbReference type="OrthoDB" id="9794372at2"/>
<evidence type="ECO:0000256" key="3">
    <source>
        <dbReference type="ARBA" id="ARBA00023082"/>
    </source>
</evidence>
<dbReference type="InterPro" id="IPR013325">
    <property type="entry name" value="RNA_pol_sigma_r2"/>
</dbReference>
<reference evidence="7 8" key="1">
    <citation type="submission" date="2019-04" db="EMBL/GenBank/DDBJ databases">
        <title>Sphingomonas psychrotolerans sp. nov., isolated from soil in the Tianshan Mountains, Xinjiang, China.</title>
        <authorList>
            <person name="Luo Y."/>
            <person name="Sheng H."/>
        </authorList>
    </citation>
    <scope>NUCLEOTIDE SEQUENCE [LARGE SCALE GENOMIC DNA]</scope>
    <source>
        <strain evidence="7 8">KIS18-15</strain>
    </source>
</reference>
<dbReference type="InterPro" id="IPR013324">
    <property type="entry name" value="RNA_pol_sigma_r3/r4-like"/>
</dbReference>
<dbReference type="AlphaFoldDB" id="A0A4S1WMC2"/>
<gene>
    <name evidence="7" type="ORF">E5A74_06430</name>
</gene>
<accession>A0A4S1WMC2</accession>
<dbReference type="PANTHER" id="PTHR43133">
    <property type="entry name" value="RNA POLYMERASE ECF-TYPE SIGMA FACTO"/>
    <property type="match status" value="1"/>
</dbReference>